<evidence type="ECO:0000313" key="1">
    <source>
        <dbReference type="EMBL" id="PZR06197.1"/>
    </source>
</evidence>
<accession>A0A2W5SWS7</accession>
<dbReference type="NCBIfam" id="TIGR04449">
    <property type="entry name" value="halocin_C8_dom"/>
    <property type="match status" value="1"/>
</dbReference>
<gene>
    <name evidence="1" type="ORF">DI525_02595</name>
</gene>
<reference evidence="1 2" key="1">
    <citation type="submission" date="2017-08" db="EMBL/GenBank/DDBJ databases">
        <title>Infants hospitalized years apart are colonized by the same room-sourced microbial strains.</title>
        <authorList>
            <person name="Brooks B."/>
            <person name="Olm M.R."/>
            <person name="Firek B.A."/>
            <person name="Baker R."/>
            <person name="Thomas B.C."/>
            <person name="Morowitz M.J."/>
            <person name="Banfield J.F."/>
        </authorList>
    </citation>
    <scope>NUCLEOTIDE SEQUENCE [LARGE SCALE GENOMIC DNA]</scope>
    <source>
        <strain evidence="1">S2_003_000_R1_3</strain>
    </source>
</reference>
<name>A0A2W5SWS7_9CORY</name>
<protein>
    <submittedName>
        <fullName evidence="1">Uncharacterized protein</fullName>
    </submittedName>
</protein>
<dbReference type="AlphaFoldDB" id="A0A2W5SWS7"/>
<sequence>MGSLCSTGGGAGCFATCAALGLATGPGGLGCAAVCGLIAHLGCDAAKKKVCG</sequence>
<evidence type="ECO:0000313" key="2">
    <source>
        <dbReference type="Proteomes" id="UP000249432"/>
    </source>
</evidence>
<comment type="caution">
    <text evidence="1">The sequence shown here is derived from an EMBL/GenBank/DDBJ whole genome shotgun (WGS) entry which is preliminary data.</text>
</comment>
<dbReference type="Proteomes" id="UP000249432">
    <property type="component" value="Unassembled WGS sequence"/>
</dbReference>
<organism evidence="1 2">
    <name type="scientific">Corynebacterium kroppenstedtii</name>
    <dbReference type="NCBI Taxonomy" id="161879"/>
    <lineage>
        <taxon>Bacteria</taxon>
        <taxon>Bacillati</taxon>
        <taxon>Actinomycetota</taxon>
        <taxon>Actinomycetes</taxon>
        <taxon>Mycobacteriales</taxon>
        <taxon>Corynebacteriaceae</taxon>
        <taxon>Corynebacterium</taxon>
    </lineage>
</organism>
<dbReference type="InterPro" id="IPR031033">
    <property type="entry name" value="Halocin_C8_dom"/>
</dbReference>
<proteinExistence type="predicted"/>
<dbReference type="EMBL" id="QFRA01000003">
    <property type="protein sequence ID" value="PZR06197.1"/>
    <property type="molecule type" value="Genomic_DNA"/>
</dbReference>